<feature type="transmembrane region" description="Helical" evidence="9">
    <location>
        <begin position="36"/>
        <end position="53"/>
    </location>
</feature>
<name>A0A4Z1SPI8_GIAMU</name>
<dbReference type="GO" id="GO:0005886">
    <property type="term" value="C:plasma membrane"/>
    <property type="evidence" value="ECO:0007669"/>
    <property type="project" value="UniProtKB-SubCell"/>
</dbReference>
<feature type="transmembrane region" description="Helical" evidence="9">
    <location>
        <begin position="248"/>
        <end position="271"/>
    </location>
</feature>
<dbReference type="OrthoDB" id="5982228at2759"/>
<organism evidence="10 11">
    <name type="scientific">Giardia muris</name>
    <dbReference type="NCBI Taxonomy" id="5742"/>
    <lineage>
        <taxon>Eukaryota</taxon>
        <taxon>Metamonada</taxon>
        <taxon>Diplomonadida</taxon>
        <taxon>Hexamitidae</taxon>
        <taxon>Giardiinae</taxon>
        <taxon>Giardia</taxon>
    </lineage>
</organism>
<evidence type="ECO:0000256" key="1">
    <source>
        <dbReference type="ARBA" id="ARBA00004651"/>
    </source>
</evidence>
<dbReference type="VEuPathDB" id="GiardiaDB:GMRT_10864"/>
<feature type="transmembrane region" description="Helical" evidence="9">
    <location>
        <begin position="147"/>
        <end position="167"/>
    </location>
</feature>
<dbReference type="Proteomes" id="UP000315496">
    <property type="component" value="Chromosome 3"/>
</dbReference>
<keyword evidence="4 9" id="KW-0812">Transmembrane</keyword>
<dbReference type="AlphaFoldDB" id="A0A4Z1SPI8"/>
<dbReference type="EMBL" id="VDLU01000003">
    <property type="protein sequence ID" value="TNJ27560.1"/>
    <property type="molecule type" value="Genomic_DNA"/>
</dbReference>
<dbReference type="PANTHER" id="PTHR45826:SF2">
    <property type="entry name" value="AMINO ACID TRANSPORTER"/>
    <property type="match status" value="1"/>
</dbReference>
<dbReference type="InterPro" id="IPR044566">
    <property type="entry name" value="RMV1-like"/>
</dbReference>
<sequence length="594" mass="64476">MAKKVQRGVAPCSAVSATEPGAPVEKKSRDKSKPISVFKLVILTFFVVSAGPYGVEEAISSGGALYTVISLVLIPFVMSIPLALMSAELATYFPYCGGPVEWAVDLGPFACRLNCYCRLLFSMLDNPLYAVSVLDYLSGIFPIFKEVWLRLIGSFLMFGAVALFNCLGIEIVNWLSIVISVIIISPFVIFFCGGAQYLNGERIASGLPPGHTPNWINLISTSIWLYSGYDCVGALANSVSNPRKTYPLGLIITVILVTGLYLLPVLVGVSVETNPDNWENGSFASVARKLSINKNGWLSYWISLGGVVANVAILLVAHLCASMEVYSMAKQDALIGKRYLCRMSLLRNGESVPRIAIVVFAVICFPIAALDFKILVSINGLMSMIAQGLLATSFIYARYGKRGIVRRTEEARRLMTRETIECYALSESVITPSVETISEICHTERGHEPEQDGASTGTVSTRTSLVGEASTAEIANVANSFRLPGGILIVILLAVPTFSISLFIIVISGWQSLVLTILFVAFCFFAKWVGNSIARCIEKRQRRGVRTKTTPPLNTEKQDVCSPVENALTPTPSETTLSRAASLDPSDLQKRLSA</sequence>
<dbReference type="Gene3D" id="1.20.1740.10">
    <property type="entry name" value="Amino acid/polyamine transporter I"/>
    <property type="match status" value="1"/>
</dbReference>
<proteinExistence type="inferred from homology"/>
<dbReference type="PIRSF" id="PIRSF006060">
    <property type="entry name" value="AA_transporter"/>
    <property type="match status" value="1"/>
</dbReference>
<accession>A0A4Z1SPI8</accession>
<protein>
    <submittedName>
        <fullName evidence="10">Putative Amino acid permease</fullName>
    </submittedName>
</protein>
<feature type="transmembrane region" description="Helical" evidence="9">
    <location>
        <begin position="119"/>
        <end position="141"/>
    </location>
</feature>
<reference evidence="10 11" key="1">
    <citation type="submission" date="2019-05" db="EMBL/GenBank/DDBJ databases">
        <title>The compact genome of Giardia muris reveals important steps in the evolution of intestinal protozoan parasites.</title>
        <authorList>
            <person name="Xu F."/>
            <person name="Jimenez-Gonzalez A."/>
            <person name="Einarsson E."/>
            <person name="Astvaldsson A."/>
            <person name="Peirasmaki D."/>
            <person name="Eckmann L."/>
            <person name="Andersson J.O."/>
            <person name="Svard S.G."/>
            <person name="Jerlstrom-Hultqvist J."/>
        </authorList>
    </citation>
    <scope>NUCLEOTIDE SEQUENCE [LARGE SCALE GENOMIC DNA]</scope>
    <source>
        <strain evidence="10 11">Roberts-Thomson</strain>
    </source>
</reference>
<evidence type="ECO:0000256" key="6">
    <source>
        <dbReference type="ARBA" id="ARBA00023136"/>
    </source>
</evidence>
<keyword evidence="5 9" id="KW-1133">Transmembrane helix</keyword>
<feature type="transmembrane region" description="Helical" evidence="9">
    <location>
        <begin position="218"/>
        <end position="236"/>
    </location>
</feature>
<feature type="transmembrane region" description="Helical" evidence="9">
    <location>
        <begin position="298"/>
        <end position="321"/>
    </location>
</feature>
<evidence type="ECO:0000313" key="10">
    <source>
        <dbReference type="EMBL" id="TNJ27560.1"/>
    </source>
</evidence>
<feature type="transmembrane region" description="Helical" evidence="9">
    <location>
        <begin position="352"/>
        <end position="370"/>
    </location>
</feature>
<keyword evidence="11" id="KW-1185">Reference proteome</keyword>
<keyword evidence="6 9" id="KW-0472">Membrane</keyword>
<evidence type="ECO:0000256" key="7">
    <source>
        <dbReference type="ARBA" id="ARBA00024041"/>
    </source>
</evidence>
<gene>
    <name evidence="10" type="ORF">GMRT_10864</name>
</gene>
<dbReference type="InterPro" id="IPR002293">
    <property type="entry name" value="AA/rel_permease1"/>
</dbReference>
<feature type="compositionally biased region" description="Polar residues" evidence="8">
    <location>
        <begin position="568"/>
        <end position="579"/>
    </location>
</feature>
<feature type="transmembrane region" description="Helical" evidence="9">
    <location>
        <begin position="513"/>
        <end position="534"/>
    </location>
</feature>
<evidence type="ECO:0000256" key="2">
    <source>
        <dbReference type="ARBA" id="ARBA00022448"/>
    </source>
</evidence>
<feature type="region of interest" description="Disordered" evidence="8">
    <location>
        <begin position="544"/>
        <end position="594"/>
    </location>
</feature>
<evidence type="ECO:0000256" key="3">
    <source>
        <dbReference type="ARBA" id="ARBA00022475"/>
    </source>
</evidence>
<evidence type="ECO:0000256" key="4">
    <source>
        <dbReference type="ARBA" id="ARBA00022692"/>
    </source>
</evidence>
<feature type="transmembrane region" description="Helical" evidence="9">
    <location>
        <begin position="487"/>
        <end position="507"/>
    </location>
</feature>
<dbReference type="Pfam" id="PF13520">
    <property type="entry name" value="AA_permease_2"/>
    <property type="match status" value="1"/>
</dbReference>
<keyword evidence="2" id="KW-0813">Transport</keyword>
<evidence type="ECO:0000256" key="9">
    <source>
        <dbReference type="SAM" id="Phobius"/>
    </source>
</evidence>
<feature type="transmembrane region" description="Helical" evidence="9">
    <location>
        <begin position="376"/>
        <end position="397"/>
    </location>
</feature>
<evidence type="ECO:0000313" key="11">
    <source>
        <dbReference type="Proteomes" id="UP000315496"/>
    </source>
</evidence>
<evidence type="ECO:0000256" key="5">
    <source>
        <dbReference type="ARBA" id="ARBA00022989"/>
    </source>
</evidence>
<evidence type="ECO:0000256" key="8">
    <source>
        <dbReference type="SAM" id="MobiDB-lite"/>
    </source>
</evidence>
<feature type="transmembrane region" description="Helical" evidence="9">
    <location>
        <begin position="174"/>
        <end position="198"/>
    </location>
</feature>
<feature type="transmembrane region" description="Helical" evidence="9">
    <location>
        <begin position="65"/>
        <end position="84"/>
    </location>
</feature>
<dbReference type="GO" id="GO:0015203">
    <property type="term" value="F:polyamine transmembrane transporter activity"/>
    <property type="evidence" value="ECO:0007669"/>
    <property type="project" value="UniProtKB-ARBA"/>
</dbReference>
<comment type="similarity">
    <text evidence="7">Belongs to the amino acid-polyamine-organocation (APC) superfamily. Polyamine:cation symporter (PHS) (TC 2.A.3.12) family.</text>
</comment>
<comment type="subcellular location">
    <subcellularLocation>
        <location evidence="1">Cell membrane</location>
        <topology evidence="1">Multi-pass membrane protein</topology>
    </subcellularLocation>
</comment>
<dbReference type="PANTHER" id="PTHR45826">
    <property type="entry name" value="POLYAMINE TRANSPORTER PUT1"/>
    <property type="match status" value="1"/>
</dbReference>
<keyword evidence="3" id="KW-1003">Cell membrane</keyword>
<comment type="caution">
    <text evidence="10">The sequence shown here is derived from an EMBL/GenBank/DDBJ whole genome shotgun (WGS) entry which is preliminary data.</text>
</comment>